<keyword evidence="2" id="KW-1185">Reference proteome</keyword>
<accession>A0A016WHK4</accession>
<protein>
    <submittedName>
        <fullName evidence="1">Uncharacterized protein</fullName>
    </submittedName>
</protein>
<proteinExistence type="predicted"/>
<reference evidence="2" key="1">
    <citation type="journal article" date="2015" name="Nat. Genet.">
        <title>The genome and transcriptome of the zoonotic hookworm Ancylostoma ceylanicum identify infection-specific gene families.</title>
        <authorList>
            <person name="Schwarz E.M."/>
            <person name="Hu Y."/>
            <person name="Antoshechkin I."/>
            <person name="Miller M.M."/>
            <person name="Sternberg P.W."/>
            <person name="Aroian R.V."/>
        </authorList>
    </citation>
    <scope>NUCLEOTIDE SEQUENCE</scope>
    <source>
        <strain evidence="2">HY135</strain>
    </source>
</reference>
<organism evidence="1 2">
    <name type="scientific">Ancylostoma ceylanicum</name>
    <dbReference type="NCBI Taxonomy" id="53326"/>
    <lineage>
        <taxon>Eukaryota</taxon>
        <taxon>Metazoa</taxon>
        <taxon>Ecdysozoa</taxon>
        <taxon>Nematoda</taxon>
        <taxon>Chromadorea</taxon>
        <taxon>Rhabditida</taxon>
        <taxon>Rhabditina</taxon>
        <taxon>Rhabditomorpha</taxon>
        <taxon>Strongyloidea</taxon>
        <taxon>Ancylostomatidae</taxon>
        <taxon>Ancylostomatinae</taxon>
        <taxon>Ancylostoma</taxon>
    </lineage>
</organism>
<evidence type="ECO:0000313" key="1">
    <source>
        <dbReference type="EMBL" id="EYC39105.1"/>
    </source>
</evidence>
<comment type="caution">
    <text evidence="1">The sequence shown here is derived from an EMBL/GenBank/DDBJ whole genome shotgun (WGS) entry which is preliminary data.</text>
</comment>
<dbReference type="AlphaFoldDB" id="A0A016WHK4"/>
<evidence type="ECO:0000313" key="2">
    <source>
        <dbReference type="Proteomes" id="UP000024635"/>
    </source>
</evidence>
<dbReference type="EMBL" id="JARK01000275">
    <property type="protein sequence ID" value="EYC39105.1"/>
    <property type="molecule type" value="Genomic_DNA"/>
</dbReference>
<dbReference type="Proteomes" id="UP000024635">
    <property type="component" value="Unassembled WGS sequence"/>
</dbReference>
<name>A0A016WHK4_9BILA</name>
<gene>
    <name evidence="1" type="primary">Acey_s0675.g1422</name>
    <name evidence="1" type="ORF">Y032_0675g1422</name>
</gene>
<sequence length="83" mass="9589">MNISRKAARYPLPKDGKVSEVNIELHFIQENPPQQWKDVDADGNEAQLFYPGNWSILEWQGGYNLPVPVFMDTSREGVTYPFF</sequence>